<protein>
    <recommendedName>
        <fullName evidence="3">DinB family protein</fullName>
    </recommendedName>
</protein>
<dbReference type="Proteomes" id="UP000636793">
    <property type="component" value="Unassembled WGS sequence"/>
</dbReference>
<dbReference type="InterPro" id="IPR034660">
    <property type="entry name" value="DinB/YfiT-like"/>
</dbReference>
<dbReference type="AlphaFoldDB" id="A0A916T129"/>
<keyword evidence="2" id="KW-1185">Reference proteome</keyword>
<dbReference type="EMBL" id="BMHI01000002">
    <property type="protein sequence ID" value="GGB25258.1"/>
    <property type="molecule type" value="Genomic_DNA"/>
</dbReference>
<comment type="caution">
    <text evidence="1">The sequence shown here is derived from an EMBL/GenBank/DDBJ whole genome shotgun (WGS) entry which is preliminary data.</text>
</comment>
<evidence type="ECO:0008006" key="3">
    <source>
        <dbReference type="Google" id="ProtNLM"/>
    </source>
</evidence>
<organism evidence="1 2">
    <name type="scientific">Flexivirga endophytica</name>
    <dbReference type="NCBI Taxonomy" id="1849103"/>
    <lineage>
        <taxon>Bacteria</taxon>
        <taxon>Bacillati</taxon>
        <taxon>Actinomycetota</taxon>
        <taxon>Actinomycetes</taxon>
        <taxon>Micrococcales</taxon>
        <taxon>Dermacoccaceae</taxon>
        <taxon>Flexivirga</taxon>
    </lineage>
</organism>
<evidence type="ECO:0000313" key="1">
    <source>
        <dbReference type="EMBL" id="GGB25258.1"/>
    </source>
</evidence>
<accession>A0A916T129</accession>
<proteinExistence type="predicted"/>
<dbReference type="SUPFAM" id="SSF109854">
    <property type="entry name" value="DinB/YfiT-like putative metalloenzymes"/>
    <property type="match status" value="1"/>
</dbReference>
<dbReference type="RefSeq" id="WP_188836261.1">
    <property type="nucleotide sequence ID" value="NZ_BMHI01000002.1"/>
</dbReference>
<gene>
    <name evidence="1" type="ORF">GCM10011492_14130</name>
</gene>
<reference evidence="1" key="2">
    <citation type="submission" date="2020-09" db="EMBL/GenBank/DDBJ databases">
        <authorList>
            <person name="Sun Q."/>
            <person name="Zhou Y."/>
        </authorList>
    </citation>
    <scope>NUCLEOTIDE SEQUENCE</scope>
    <source>
        <strain evidence="1">CGMCC 1.15085</strain>
    </source>
</reference>
<evidence type="ECO:0000313" key="2">
    <source>
        <dbReference type="Proteomes" id="UP000636793"/>
    </source>
</evidence>
<sequence length="217" mass="24644">MNSPRGVHLESPVDMATSNGAAVWSFDLDLWGVCEQGPSEDLAMAAWTTHHGPATAAERSAGDEQAFQRDFVPASDAELDRTLAILTEQRERTIGMLDELPPRVLDFDDPDRDLPDWARWRTIRQTLWHICDTESRYYLPQTGLQAKDRVERLPDELRASQRHVRSVLTSMPRSAQHRPGKEVWTATKLLRRLAWHERGELAAVDSLLTRWKAAGLV</sequence>
<name>A0A916T129_9MICO</name>
<reference evidence="1" key="1">
    <citation type="journal article" date="2014" name="Int. J. Syst. Evol. Microbiol.">
        <title>Complete genome sequence of Corynebacterium casei LMG S-19264T (=DSM 44701T), isolated from a smear-ripened cheese.</title>
        <authorList>
            <consortium name="US DOE Joint Genome Institute (JGI-PGF)"/>
            <person name="Walter F."/>
            <person name="Albersmeier A."/>
            <person name="Kalinowski J."/>
            <person name="Ruckert C."/>
        </authorList>
    </citation>
    <scope>NUCLEOTIDE SEQUENCE</scope>
    <source>
        <strain evidence="1">CGMCC 1.15085</strain>
    </source>
</reference>